<keyword evidence="1" id="KW-0521">NADP</keyword>
<dbReference type="CDD" id="cd12156">
    <property type="entry name" value="HPPR"/>
    <property type="match status" value="1"/>
</dbReference>
<accession>A0A8E2BBA4</accession>
<feature type="domain" description="D-isomer specific 2-hydroxyacid dehydrogenase catalytic" evidence="5">
    <location>
        <begin position="41"/>
        <end position="327"/>
    </location>
</feature>
<evidence type="ECO:0000256" key="2">
    <source>
        <dbReference type="ARBA" id="ARBA00023002"/>
    </source>
</evidence>
<name>A0A8E2BBA4_9HYPH</name>
<dbReference type="SUPFAM" id="SSF51735">
    <property type="entry name" value="NAD(P)-binding Rossmann-fold domains"/>
    <property type="match status" value="1"/>
</dbReference>
<dbReference type="FunFam" id="3.40.50.720:FF:000213">
    <property type="entry name" value="Putative 2-hydroxyacid dehydrogenase"/>
    <property type="match status" value="1"/>
</dbReference>
<dbReference type="InterPro" id="IPR006139">
    <property type="entry name" value="D-isomer_2_OHA_DH_cat_dom"/>
</dbReference>
<dbReference type="Proteomes" id="UP000532373">
    <property type="component" value="Unassembled WGS sequence"/>
</dbReference>
<dbReference type="InterPro" id="IPR050223">
    <property type="entry name" value="D-isomer_2-hydroxyacid_DH"/>
</dbReference>
<gene>
    <name evidence="7" type="ORF">HNQ96_001481</name>
</gene>
<dbReference type="InterPro" id="IPR006140">
    <property type="entry name" value="D-isomer_DH_NAD-bd"/>
</dbReference>
<feature type="domain" description="D-isomer specific 2-hydroxyacid dehydrogenase NAD-binding" evidence="6">
    <location>
        <begin position="123"/>
        <end position="296"/>
    </location>
</feature>
<dbReference type="Pfam" id="PF02826">
    <property type="entry name" value="2-Hacid_dh_C"/>
    <property type="match status" value="1"/>
</dbReference>
<proteinExistence type="inferred from homology"/>
<dbReference type="Gene3D" id="3.40.50.720">
    <property type="entry name" value="NAD(P)-binding Rossmann-like Domain"/>
    <property type="match status" value="2"/>
</dbReference>
<dbReference type="GO" id="GO:0051287">
    <property type="term" value="F:NAD binding"/>
    <property type="evidence" value="ECO:0007669"/>
    <property type="project" value="InterPro"/>
</dbReference>
<sequence length="338" mass="36759">MNIAAGAETNNGRLADKPVILQMAELARFPYRSIGDRFEVIRYWQIDEPNAMLARDGAKVRGMIAAGSQRIDDVILDKLPNLEVIANIGVGYDRLDIEAVARRGIIATNTPDVLTEEVADLTVGLLIATVRRMPQAERHIRDGRWAKSPFPNSPSLRGRSVGIVGLGRIGKAVARRLQGFEVSEICYCGRTRQADVPYRHFKDIREMAAHISVLILTLPGGPETKGLVDADVLAKLGSDGIIVNVARGAVIEKDALIAALRDGAILAAGLDVFWNEPEVPQELLALDNVVLLPHVGSASQKTRAEMIELLQDNLFAWFEGRGPLTPVAETPWQGGNGE</sequence>
<comment type="caution">
    <text evidence="7">The sequence shown here is derived from an EMBL/GenBank/DDBJ whole genome shotgun (WGS) entry which is preliminary data.</text>
</comment>
<keyword evidence="3" id="KW-0520">NAD</keyword>
<evidence type="ECO:0000259" key="6">
    <source>
        <dbReference type="Pfam" id="PF02826"/>
    </source>
</evidence>
<dbReference type="AlphaFoldDB" id="A0A8E2BBA4"/>
<comment type="similarity">
    <text evidence="4">Belongs to the D-isomer specific 2-hydroxyacid dehydrogenase family.</text>
</comment>
<dbReference type="GO" id="GO:0016618">
    <property type="term" value="F:hydroxypyruvate reductase [NAD(P)H] activity"/>
    <property type="evidence" value="ECO:0007669"/>
    <property type="project" value="TreeGrafter"/>
</dbReference>
<reference evidence="7 8" key="1">
    <citation type="submission" date="2020-08" db="EMBL/GenBank/DDBJ databases">
        <title>Genomic Encyclopedia of Type Strains, Phase IV (KMG-IV): sequencing the most valuable type-strain genomes for metagenomic binning, comparative biology and taxonomic classification.</title>
        <authorList>
            <person name="Goeker M."/>
        </authorList>
    </citation>
    <scope>NUCLEOTIDE SEQUENCE [LARGE SCALE GENOMIC DNA]</scope>
    <source>
        <strain evidence="7 8">DSM 17454</strain>
    </source>
</reference>
<dbReference type="InterPro" id="IPR036291">
    <property type="entry name" value="NAD(P)-bd_dom_sf"/>
</dbReference>
<dbReference type="RefSeq" id="WP_246470567.1">
    <property type="nucleotide sequence ID" value="NZ_JACHGI010000002.1"/>
</dbReference>
<dbReference type="GO" id="GO:0030267">
    <property type="term" value="F:glyoxylate reductase (NADPH) activity"/>
    <property type="evidence" value="ECO:0007669"/>
    <property type="project" value="TreeGrafter"/>
</dbReference>
<evidence type="ECO:0000256" key="1">
    <source>
        <dbReference type="ARBA" id="ARBA00022857"/>
    </source>
</evidence>
<dbReference type="SUPFAM" id="SSF52283">
    <property type="entry name" value="Formate/glycerate dehydrogenase catalytic domain-like"/>
    <property type="match status" value="1"/>
</dbReference>
<evidence type="ECO:0000313" key="8">
    <source>
        <dbReference type="Proteomes" id="UP000532373"/>
    </source>
</evidence>
<dbReference type="GO" id="GO:0005829">
    <property type="term" value="C:cytosol"/>
    <property type="evidence" value="ECO:0007669"/>
    <property type="project" value="TreeGrafter"/>
</dbReference>
<dbReference type="PANTHER" id="PTHR10996">
    <property type="entry name" value="2-HYDROXYACID DEHYDROGENASE-RELATED"/>
    <property type="match status" value="1"/>
</dbReference>
<organism evidence="7 8">
    <name type="scientific">Aminobacter carboxidus</name>
    <dbReference type="NCBI Taxonomy" id="376165"/>
    <lineage>
        <taxon>Bacteria</taxon>
        <taxon>Pseudomonadati</taxon>
        <taxon>Pseudomonadota</taxon>
        <taxon>Alphaproteobacteria</taxon>
        <taxon>Hyphomicrobiales</taxon>
        <taxon>Phyllobacteriaceae</taxon>
        <taxon>Aminobacter</taxon>
    </lineage>
</organism>
<evidence type="ECO:0000259" key="5">
    <source>
        <dbReference type="Pfam" id="PF00389"/>
    </source>
</evidence>
<evidence type="ECO:0000256" key="4">
    <source>
        <dbReference type="RuleBase" id="RU003719"/>
    </source>
</evidence>
<keyword evidence="2 4" id="KW-0560">Oxidoreductase</keyword>
<protein>
    <submittedName>
        <fullName evidence="7">Lactate dehydrogenase-like 2-hydroxyacid dehydrogenase</fullName>
    </submittedName>
</protein>
<evidence type="ECO:0000313" key="7">
    <source>
        <dbReference type="EMBL" id="MBB6465623.1"/>
    </source>
</evidence>
<dbReference type="Pfam" id="PF00389">
    <property type="entry name" value="2-Hacid_dh"/>
    <property type="match status" value="1"/>
</dbReference>
<evidence type="ECO:0000256" key="3">
    <source>
        <dbReference type="ARBA" id="ARBA00023027"/>
    </source>
</evidence>
<dbReference type="PANTHER" id="PTHR10996:SF178">
    <property type="entry name" value="2-HYDROXYACID DEHYDROGENASE YGL185C-RELATED"/>
    <property type="match status" value="1"/>
</dbReference>
<dbReference type="EMBL" id="JACHGI010000002">
    <property type="protein sequence ID" value="MBB6465623.1"/>
    <property type="molecule type" value="Genomic_DNA"/>
</dbReference>